<evidence type="ECO:0000256" key="1">
    <source>
        <dbReference type="SAM" id="MobiDB-lite"/>
    </source>
</evidence>
<dbReference type="EMBL" id="CAADFQ010000060">
    <property type="protein sequence ID" value="VFK34052.1"/>
    <property type="molecule type" value="Genomic_DNA"/>
</dbReference>
<organism evidence="4">
    <name type="scientific">Candidatus Kentrum sp. MB</name>
    <dbReference type="NCBI Taxonomy" id="2138164"/>
    <lineage>
        <taxon>Bacteria</taxon>
        <taxon>Pseudomonadati</taxon>
        <taxon>Pseudomonadota</taxon>
        <taxon>Gammaproteobacteria</taxon>
        <taxon>Candidatus Kentrum</taxon>
    </lineage>
</organism>
<keyword evidence="2" id="KW-0812">Transmembrane</keyword>
<accession>A0A451BE44</accession>
<gene>
    <name evidence="4" type="ORF">BECKMB1821H_GA0114242_10632</name>
    <name evidence="3" type="ORF">BECKMB1821I_GA0114274_10601</name>
</gene>
<proteinExistence type="predicted"/>
<evidence type="ECO:0000313" key="4">
    <source>
        <dbReference type="EMBL" id="VFK76557.1"/>
    </source>
</evidence>
<feature type="region of interest" description="Disordered" evidence="1">
    <location>
        <begin position="1"/>
        <end position="46"/>
    </location>
</feature>
<keyword evidence="2" id="KW-1133">Transmembrane helix</keyword>
<dbReference type="EMBL" id="CAADGH010000063">
    <property type="protein sequence ID" value="VFK76557.1"/>
    <property type="molecule type" value="Genomic_DNA"/>
</dbReference>
<feature type="transmembrane region" description="Helical" evidence="2">
    <location>
        <begin position="81"/>
        <end position="99"/>
    </location>
</feature>
<evidence type="ECO:0008006" key="5">
    <source>
        <dbReference type="Google" id="ProtNLM"/>
    </source>
</evidence>
<sequence length="225" mass="25780">MEPERIKTETIPKTDTIRQTSSCTEPKGTQQEQRSSTQNDRHVASRATAAQEEVNNLIFDCERLSIYHAIRRDFLDRWQRISAFLVVLSGTAAFAAISAKWNLDWLALVPALFGLASLVFDFTGKARIHENVYRRLCVLRGNILADENAERKIGKWQQTIHEIYADESAAYRALDAWAHNLACDGRGESEYKLKIPWTHLLFKNVWPFWSANYAAKLMEWSAPPP</sequence>
<dbReference type="AlphaFoldDB" id="A0A451BE44"/>
<feature type="compositionally biased region" description="Polar residues" evidence="1">
    <location>
        <begin position="17"/>
        <end position="38"/>
    </location>
</feature>
<keyword evidence="2" id="KW-0472">Membrane</keyword>
<evidence type="ECO:0000313" key="3">
    <source>
        <dbReference type="EMBL" id="VFK34052.1"/>
    </source>
</evidence>
<feature type="compositionally biased region" description="Basic and acidic residues" evidence="1">
    <location>
        <begin position="1"/>
        <end position="16"/>
    </location>
</feature>
<name>A0A451BE44_9GAMM</name>
<feature type="transmembrane region" description="Helical" evidence="2">
    <location>
        <begin position="105"/>
        <end position="124"/>
    </location>
</feature>
<protein>
    <recommendedName>
        <fullName evidence="5">SMODS and SLOG-associating 2TM effector domain-containing protein</fullName>
    </recommendedName>
</protein>
<reference evidence="4" key="1">
    <citation type="submission" date="2019-02" db="EMBL/GenBank/DDBJ databases">
        <authorList>
            <person name="Gruber-Vodicka R. H."/>
            <person name="Seah K. B. B."/>
        </authorList>
    </citation>
    <scope>NUCLEOTIDE SEQUENCE</scope>
    <source>
        <strain evidence="4">BECK_BZ198</strain>
        <strain evidence="3">BECK_BZ199</strain>
    </source>
</reference>
<evidence type="ECO:0000256" key="2">
    <source>
        <dbReference type="SAM" id="Phobius"/>
    </source>
</evidence>